<keyword evidence="1" id="KW-1133">Transmembrane helix</keyword>
<protein>
    <submittedName>
        <fullName evidence="2">Uncharacterized protein</fullName>
    </submittedName>
</protein>
<feature type="transmembrane region" description="Helical" evidence="1">
    <location>
        <begin position="275"/>
        <end position="298"/>
    </location>
</feature>
<name>A0A9P7ALC6_9AGAM</name>
<dbReference type="GeneID" id="64597235"/>
<organism evidence="2 3">
    <name type="scientific">Suillus plorans</name>
    <dbReference type="NCBI Taxonomy" id="116603"/>
    <lineage>
        <taxon>Eukaryota</taxon>
        <taxon>Fungi</taxon>
        <taxon>Dikarya</taxon>
        <taxon>Basidiomycota</taxon>
        <taxon>Agaricomycotina</taxon>
        <taxon>Agaricomycetes</taxon>
        <taxon>Agaricomycetidae</taxon>
        <taxon>Boletales</taxon>
        <taxon>Suillineae</taxon>
        <taxon>Suillaceae</taxon>
        <taxon>Suillus</taxon>
    </lineage>
</organism>
<dbReference type="AlphaFoldDB" id="A0A9P7ALC6"/>
<evidence type="ECO:0000313" key="2">
    <source>
        <dbReference type="EMBL" id="KAG1790913.1"/>
    </source>
</evidence>
<feature type="transmembrane region" description="Helical" evidence="1">
    <location>
        <begin position="193"/>
        <end position="216"/>
    </location>
</feature>
<dbReference type="OrthoDB" id="5586934at2759"/>
<sequence>MTRTCRQTARGHVPGTGAYISKTPLAPYLHPRKANHNIHKEYQRINMSGSWTDDILLKIANIIVYFLFLGSNVYTVATPHDIYFTGRDTYITPAPWAFLIWSLIHLLLLGTIIYQFTASGKKVIIDGISWRFPLLGILNAIYVHLWASQHYIFAFVFALFVSSAISHIYYTVKKFHAPANIGDEVLVHLPFSLYHGWTTVLVVITAFQAFGVNAIYEPAGVWTKVFAFLALFFLEATAATYAFSSPEGDLPASFAITWSLFAIFAHQNVHRSGFIHWSALAFALLSAFWVFMGIFGTYKRYRVVSGSILLDEERAPLVGGEN</sequence>
<gene>
    <name evidence="2" type="ORF">HD556DRAFT_1387917</name>
</gene>
<evidence type="ECO:0000256" key="1">
    <source>
        <dbReference type="SAM" id="Phobius"/>
    </source>
</evidence>
<dbReference type="EMBL" id="JABBWE010000046">
    <property type="protein sequence ID" value="KAG1790913.1"/>
    <property type="molecule type" value="Genomic_DNA"/>
</dbReference>
<feature type="transmembrane region" description="Helical" evidence="1">
    <location>
        <begin position="250"/>
        <end position="269"/>
    </location>
</feature>
<keyword evidence="3" id="KW-1185">Reference proteome</keyword>
<feature type="transmembrane region" description="Helical" evidence="1">
    <location>
        <begin position="55"/>
        <end position="76"/>
    </location>
</feature>
<dbReference type="RefSeq" id="XP_041157841.1">
    <property type="nucleotide sequence ID" value="XM_041303471.1"/>
</dbReference>
<keyword evidence="1" id="KW-0472">Membrane</keyword>
<feature type="transmembrane region" description="Helical" evidence="1">
    <location>
        <begin position="128"/>
        <end position="145"/>
    </location>
</feature>
<reference evidence="2" key="1">
    <citation type="journal article" date="2020" name="New Phytol.">
        <title>Comparative genomics reveals dynamic genome evolution in host specialist ectomycorrhizal fungi.</title>
        <authorList>
            <person name="Lofgren L.A."/>
            <person name="Nguyen N.H."/>
            <person name="Vilgalys R."/>
            <person name="Ruytinx J."/>
            <person name="Liao H.L."/>
            <person name="Branco S."/>
            <person name="Kuo A."/>
            <person name="LaButti K."/>
            <person name="Lipzen A."/>
            <person name="Andreopoulos W."/>
            <person name="Pangilinan J."/>
            <person name="Riley R."/>
            <person name="Hundley H."/>
            <person name="Na H."/>
            <person name="Barry K."/>
            <person name="Grigoriev I.V."/>
            <person name="Stajich J.E."/>
            <person name="Kennedy P.G."/>
        </authorList>
    </citation>
    <scope>NUCLEOTIDE SEQUENCE</scope>
    <source>
        <strain evidence="2">S12</strain>
    </source>
</reference>
<accession>A0A9P7ALC6</accession>
<feature type="transmembrane region" description="Helical" evidence="1">
    <location>
        <begin position="222"/>
        <end position="243"/>
    </location>
</feature>
<dbReference type="Proteomes" id="UP000719766">
    <property type="component" value="Unassembled WGS sequence"/>
</dbReference>
<comment type="caution">
    <text evidence="2">The sequence shown here is derived from an EMBL/GenBank/DDBJ whole genome shotgun (WGS) entry which is preliminary data.</text>
</comment>
<feature type="transmembrane region" description="Helical" evidence="1">
    <location>
        <begin position="151"/>
        <end position="172"/>
    </location>
</feature>
<proteinExistence type="predicted"/>
<feature type="transmembrane region" description="Helical" evidence="1">
    <location>
        <begin position="96"/>
        <end position="116"/>
    </location>
</feature>
<evidence type="ECO:0000313" key="3">
    <source>
        <dbReference type="Proteomes" id="UP000719766"/>
    </source>
</evidence>
<keyword evidence="1" id="KW-0812">Transmembrane</keyword>